<feature type="domain" description="Transcobalamin-like C-terminal" evidence="2">
    <location>
        <begin position="120"/>
        <end position="163"/>
    </location>
</feature>
<organism evidence="3 4">
    <name type="scientific">Streptomyces genisteinicus</name>
    <dbReference type="NCBI Taxonomy" id="2768068"/>
    <lineage>
        <taxon>Bacteria</taxon>
        <taxon>Bacillati</taxon>
        <taxon>Actinomycetota</taxon>
        <taxon>Actinomycetes</taxon>
        <taxon>Kitasatosporales</taxon>
        <taxon>Streptomycetaceae</taxon>
        <taxon>Streptomyces</taxon>
    </lineage>
</organism>
<keyword evidence="4" id="KW-1185">Reference proteome</keyword>
<dbReference type="Proteomes" id="UP000516230">
    <property type="component" value="Chromosome"/>
</dbReference>
<evidence type="ECO:0000256" key="1">
    <source>
        <dbReference type="SAM" id="SignalP"/>
    </source>
</evidence>
<feature type="chain" id="PRO_5028939698" evidence="1">
    <location>
        <begin position="29"/>
        <end position="165"/>
    </location>
</feature>
<evidence type="ECO:0000313" key="4">
    <source>
        <dbReference type="Proteomes" id="UP000516230"/>
    </source>
</evidence>
<sequence length="165" mass="17254">MRSTLLRRAAATTAVLGLTLTAAPAVQADTHASAQAFTNAPVRVTVTVQGPDGLLFEKKIFTWGHDVTTATGGTHKCDGTNGGAHATKVPTPTAALDHAAKRNGFTWDGAWYASFDDFSVDTVKGVSGGPSAYWNISVNGTPTPVGGCQFEIEHGDQVAFTWTSF</sequence>
<protein>
    <submittedName>
        <fullName evidence="3">DUF4430 domain-containing protein</fullName>
    </submittedName>
</protein>
<gene>
    <name evidence="3" type="ORF">IAG43_24500</name>
</gene>
<dbReference type="RefSeq" id="WP_187742848.1">
    <property type="nucleotide sequence ID" value="NZ_CP060825.1"/>
</dbReference>
<reference evidence="3 4" key="1">
    <citation type="submission" date="2020-08" db="EMBL/GenBank/DDBJ databases">
        <title>A novel species.</title>
        <authorList>
            <person name="Gao J."/>
        </authorList>
    </citation>
    <scope>NUCLEOTIDE SEQUENCE [LARGE SCALE GENOMIC DNA]</scope>
    <source>
        <strain evidence="3 4">CRPJ-33</strain>
    </source>
</reference>
<name>A0A7H0HZ18_9ACTN</name>
<dbReference type="KEGG" id="sgj:IAG43_24500"/>
<dbReference type="Gene3D" id="2.170.130.30">
    <property type="match status" value="1"/>
</dbReference>
<evidence type="ECO:0000259" key="2">
    <source>
        <dbReference type="Pfam" id="PF14478"/>
    </source>
</evidence>
<proteinExistence type="predicted"/>
<dbReference type="EMBL" id="CP060825">
    <property type="protein sequence ID" value="QNP65784.1"/>
    <property type="molecule type" value="Genomic_DNA"/>
</dbReference>
<dbReference type="Pfam" id="PF14478">
    <property type="entry name" value="DUF4430"/>
    <property type="match status" value="1"/>
</dbReference>
<dbReference type="AlphaFoldDB" id="A0A7H0HZ18"/>
<dbReference type="InterPro" id="IPR027954">
    <property type="entry name" value="Transcobalamin-like_C"/>
</dbReference>
<feature type="signal peptide" evidence="1">
    <location>
        <begin position="1"/>
        <end position="28"/>
    </location>
</feature>
<keyword evidence="1" id="KW-0732">Signal</keyword>
<evidence type="ECO:0000313" key="3">
    <source>
        <dbReference type="EMBL" id="QNP65784.1"/>
    </source>
</evidence>
<accession>A0A7H0HZ18</accession>